<feature type="domain" description="SnoaL-like" evidence="1">
    <location>
        <begin position="3"/>
        <end position="48"/>
    </location>
</feature>
<proteinExistence type="predicted"/>
<dbReference type="EMBL" id="JACHKA010000001">
    <property type="protein sequence ID" value="MBB5987111.1"/>
    <property type="molecule type" value="Genomic_DNA"/>
</dbReference>
<keyword evidence="3" id="KW-1185">Reference proteome</keyword>
<dbReference type="Pfam" id="PF13577">
    <property type="entry name" value="SnoaL_4"/>
    <property type="match status" value="3"/>
</dbReference>
<dbReference type="InterPro" id="IPR032710">
    <property type="entry name" value="NTF2-like_dom_sf"/>
</dbReference>
<sequence>MAPDGNHAKGRWHVVTIWGRRGGSAEWAGGIMENEYVRQNGVWRIATLHYFPQFAGPYDRGWTNVTEDLGIVPYHYTPEQAGTPIPRGNASAAKRRSAVPDKATLARRISALNAEDDVRNLQNAYGYYVDRKMWDDVADLFENDASVEIAGVGAWDGPASIRRGLERDGPPGLREGEVNDRLQLNMIVTISPGGNEARARGLEFGMLGKNGADAYWTVATFENRYVRREGKWRIAAMRIFPQMRTDYFQGWSRSWLPEPQVGPAFAPDRTSPALGPSDIPAFHYRHPVTAAPIAYPAGSRSVANPAEGRAAAPQADALAIDPRRDLARAVSYDAVENISGALGNWIDDFQWTDMADLFTADGVRLSPAAGYYIGPERIGAMQEARYGPLRRPRGSVPMHLRVQPVIHSNADGTSARLRTRLLQFNSNHSRPGSMTAGLYEDSARIEDGTWRFSEVLIRHLWRSPGYAEGWARVPSDFGRRAAPPPDKLLRDFPPDFPLKEDGYATFPSVSPICFHYANPVSGRLPASPMSRCPEKAL</sequence>
<dbReference type="SUPFAM" id="SSF54427">
    <property type="entry name" value="NTF2-like"/>
    <property type="match status" value="3"/>
</dbReference>
<feature type="domain" description="SnoaL-like" evidence="1">
    <location>
        <begin position="331"/>
        <end position="454"/>
    </location>
</feature>
<evidence type="ECO:0000313" key="2">
    <source>
        <dbReference type="EMBL" id="MBB5987111.1"/>
    </source>
</evidence>
<feature type="domain" description="SnoaL-like" evidence="1">
    <location>
        <begin position="111"/>
        <end position="238"/>
    </location>
</feature>
<protein>
    <recommendedName>
        <fullName evidence="1">SnoaL-like domain-containing protein</fullName>
    </recommendedName>
</protein>
<gene>
    <name evidence="2" type="ORF">HNP60_003085</name>
</gene>
<dbReference type="Gene3D" id="3.10.450.50">
    <property type="match status" value="3"/>
</dbReference>
<dbReference type="InterPro" id="IPR037401">
    <property type="entry name" value="SnoaL-like"/>
</dbReference>
<comment type="caution">
    <text evidence="2">The sequence shown here is derived from an EMBL/GenBank/DDBJ whole genome shotgun (WGS) entry which is preliminary data.</text>
</comment>
<evidence type="ECO:0000313" key="3">
    <source>
        <dbReference type="Proteomes" id="UP001138540"/>
    </source>
</evidence>
<name>A0ABR6NJ21_9SPHN</name>
<dbReference type="Proteomes" id="UP001138540">
    <property type="component" value="Unassembled WGS sequence"/>
</dbReference>
<reference evidence="2 3" key="1">
    <citation type="submission" date="2020-08" db="EMBL/GenBank/DDBJ databases">
        <title>Exploring microbial biodiversity for novel pathways involved in the catabolism of aromatic compounds derived from lignin.</title>
        <authorList>
            <person name="Elkins J."/>
        </authorList>
    </citation>
    <scope>NUCLEOTIDE SEQUENCE [LARGE SCALE GENOMIC DNA]</scope>
    <source>
        <strain evidence="2 3">B1D3A</strain>
    </source>
</reference>
<accession>A0ABR6NJ21</accession>
<evidence type="ECO:0000259" key="1">
    <source>
        <dbReference type="Pfam" id="PF13577"/>
    </source>
</evidence>
<organism evidence="2 3">
    <name type="scientific">Sphingobium lignivorans</name>
    <dbReference type="NCBI Taxonomy" id="2735886"/>
    <lineage>
        <taxon>Bacteria</taxon>
        <taxon>Pseudomonadati</taxon>
        <taxon>Pseudomonadota</taxon>
        <taxon>Alphaproteobacteria</taxon>
        <taxon>Sphingomonadales</taxon>
        <taxon>Sphingomonadaceae</taxon>
        <taxon>Sphingobium</taxon>
    </lineage>
</organism>